<evidence type="ECO:0000256" key="7">
    <source>
        <dbReference type="ARBA" id="ARBA00022490"/>
    </source>
</evidence>
<evidence type="ECO:0000256" key="11">
    <source>
        <dbReference type="ARBA" id="ARBA00023004"/>
    </source>
</evidence>
<evidence type="ECO:0000256" key="3">
    <source>
        <dbReference type="ARBA" id="ARBA00004496"/>
    </source>
</evidence>
<evidence type="ECO:0000256" key="6">
    <source>
        <dbReference type="ARBA" id="ARBA00022485"/>
    </source>
</evidence>
<keyword evidence="10" id="KW-0418">Kinase</keyword>
<dbReference type="PRINTS" id="PR00344">
    <property type="entry name" value="BCTRLSENSOR"/>
</dbReference>
<dbReference type="SUPFAM" id="SSF55874">
    <property type="entry name" value="ATPase domain of HSP90 chaperone/DNA topoisomerase II/histidine kinase"/>
    <property type="match status" value="1"/>
</dbReference>
<evidence type="ECO:0000256" key="5">
    <source>
        <dbReference type="ARBA" id="ARBA00017322"/>
    </source>
</evidence>
<dbReference type="GO" id="GO:0046983">
    <property type="term" value="F:protein dimerization activity"/>
    <property type="evidence" value="ECO:0007669"/>
    <property type="project" value="InterPro"/>
</dbReference>
<dbReference type="EMBL" id="CADCTP010000146">
    <property type="protein sequence ID" value="CAA9244072.1"/>
    <property type="molecule type" value="Genomic_DNA"/>
</dbReference>
<keyword evidence="11" id="KW-0408">Iron</keyword>
<keyword evidence="9" id="KW-0479">Metal-binding</keyword>
<evidence type="ECO:0000313" key="17">
    <source>
        <dbReference type="EMBL" id="CAA9244072.1"/>
    </source>
</evidence>
<dbReference type="GO" id="GO:0000155">
    <property type="term" value="F:phosphorelay sensor kinase activity"/>
    <property type="evidence" value="ECO:0007669"/>
    <property type="project" value="InterPro"/>
</dbReference>
<evidence type="ECO:0000256" key="8">
    <source>
        <dbReference type="ARBA" id="ARBA00022679"/>
    </source>
</evidence>
<evidence type="ECO:0000259" key="16">
    <source>
        <dbReference type="PROSITE" id="PS50109"/>
    </source>
</evidence>
<keyword evidence="13" id="KW-0411">Iron-sulfur</keyword>
<keyword evidence="12" id="KW-0902">Two-component regulatory system</keyword>
<dbReference type="SMART" id="SM00387">
    <property type="entry name" value="HATPase_c"/>
    <property type="match status" value="1"/>
</dbReference>
<evidence type="ECO:0000256" key="1">
    <source>
        <dbReference type="ARBA" id="ARBA00000085"/>
    </source>
</evidence>
<dbReference type="InterPro" id="IPR004358">
    <property type="entry name" value="Sig_transdc_His_kin-like_C"/>
</dbReference>
<gene>
    <name evidence="17" type="ORF">AVDCRST_MAG41-1582</name>
</gene>
<dbReference type="AlphaFoldDB" id="A0A6J4I9K1"/>
<evidence type="ECO:0000256" key="14">
    <source>
        <dbReference type="ARBA" id="ARBA00024827"/>
    </source>
</evidence>
<evidence type="ECO:0000256" key="15">
    <source>
        <dbReference type="ARBA" id="ARBA00030800"/>
    </source>
</evidence>
<reference evidence="17" key="1">
    <citation type="submission" date="2020-02" db="EMBL/GenBank/DDBJ databases">
        <authorList>
            <person name="Meier V. D."/>
        </authorList>
    </citation>
    <scope>NUCLEOTIDE SEQUENCE</scope>
    <source>
        <strain evidence="17">AVDCRST_MAG41</strain>
    </source>
</reference>
<name>A0A6J4I9K1_9ACTN</name>
<sequence>MALRRLLDVALALGAERRTEPVLRVILDAARDLAGARYAAIGVPDGDGGFGLFLTAGVDAATWARIGALPRTHGLLGALLDRPGGIRLADVRADPRFVGWPAAHPDMGAFLGVPIVAGGEVLAELFLADKVDGGTFTEADQALVETLSAHAALAVVNAQRTERARELSVAAERARLARELHDSVTQTLFSLTLATESAAALAGSGGPALVEQLDQVRELARAGLAEMRGLVETLRPADVDADGLAGALRKRVELLRRVHDVPIALRVRGPASAGPTLDRELLLVAGEALANALRHAAAGTVRVELDTGDPLRLVVADDGTGFDLPGTLRESRRLGLASMRERTEALGGTFDVATAPGAGTTVTVRVPRCG</sequence>
<keyword evidence="7" id="KW-0963">Cytoplasm</keyword>
<evidence type="ECO:0000256" key="12">
    <source>
        <dbReference type="ARBA" id="ARBA00023012"/>
    </source>
</evidence>
<dbReference type="GO" id="GO:0046872">
    <property type="term" value="F:metal ion binding"/>
    <property type="evidence" value="ECO:0007669"/>
    <property type="project" value="UniProtKB-KW"/>
</dbReference>
<comment type="function">
    <text evidence="14">Member of the two-component regulatory system NreB/NreC involved in the control of dissimilatory nitrate/nitrite reduction in response to oxygen. NreB functions as a direct oxygen sensor histidine kinase which is autophosphorylated, in the absence of oxygen, probably at the conserved histidine residue, and transfers its phosphate group probably to a conserved aspartate residue of NreC. NreB/NreC activates the expression of the nitrate (narGHJI) and nitrite (nir) reductase operons, as well as the putative nitrate transporter gene narT.</text>
</comment>
<keyword evidence="8" id="KW-0808">Transferase</keyword>
<dbReference type="EC" id="2.7.13.3" evidence="4"/>
<dbReference type="PROSITE" id="PS50109">
    <property type="entry name" value="HIS_KIN"/>
    <property type="match status" value="1"/>
</dbReference>
<dbReference type="InterPro" id="IPR003018">
    <property type="entry name" value="GAF"/>
</dbReference>
<dbReference type="Pfam" id="PF07730">
    <property type="entry name" value="HisKA_3"/>
    <property type="match status" value="1"/>
</dbReference>
<evidence type="ECO:0000256" key="4">
    <source>
        <dbReference type="ARBA" id="ARBA00012438"/>
    </source>
</evidence>
<dbReference type="CDD" id="cd16917">
    <property type="entry name" value="HATPase_UhpB-NarQ-NarX-like"/>
    <property type="match status" value="1"/>
</dbReference>
<evidence type="ECO:0000256" key="13">
    <source>
        <dbReference type="ARBA" id="ARBA00023014"/>
    </source>
</evidence>
<dbReference type="SUPFAM" id="SSF55781">
    <property type="entry name" value="GAF domain-like"/>
    <property type="match status" value="1"/>
</dbReference>
<dbReference type="InterPro" id="IPR029016">
    <property type="entry name" value="GAF-like_dom_sf"/>
</dbReference>
<dbReference type="InterPro" id="IPR005467">
    <property type="entry name" value="His_kinase_dom"/>
</dbReference>
<dbReference type="Pfam" id="PF02518">
    <property type="entry name" value="HATPase_c"/>
    <property type="match status" value="1"/>
</dbReference>
<dbReference type="InterPro" id="IPR036890">
    <property type="entry name" value="HATPase_C_sf"/>
</dbReference>
<dbReference type="InterPro" id="IPR050482">
    <property type="entry name" value="Sensor_HK_TwoCompSys"/>
</dbReference>
<dbReference type="GO" id="GO:0051539">
    <property type="term" value="F:4 iron, 4 sulfur cluster binding"/>
    <property type="evidence" value="ECO:0007669"/>
    <property type="project" value="UniProtKB-KW"/>
</dbReference>
<dbReference type="Gene3D" id="1.20.5.1930">
    <property type="match status" value="1"/>
</dbReference>
<accession>A0A6J4I9K1</accession>
<evidence type="ECO:0000256" key="2">
    <source>
        <dbReference type="ARBA" id="ARBA00001966"/>
    </source>
</evidence>
<organism evidence="17">
    <name type="scientific">uncultured Mycobacteriales bacterium</name>
    <dbReference type="NCBI Taxonomy" id="581187"/>
    <lineage>
        <taxon>Bacteria</taxon>
        <taxon>Bacillati</taxon>
        <taxon>Actinomycetota</taxon>
        <taxon>Actinomycetes</taxon>
        <taxon>Mycobacteriales</taxon>
        <taxon>environmental samples</taxon>
    </lineage>
</organism>
<feature type="domain" description="Histidine kinase" evidence="16">
    <location>
        <begin position="280"/>
        <end position="370"/>
    </location>
</feature>
<proteinExistence type="predicted"/>
<evidence type="ECO:0000256" key="10">
    <source>
        <dbReference type="ARBA" id="ARBA00022777"/>
    </source>
</evidence>
<comment type="catalytic activity">
    <reaction evidence="1">
        <text>ATP + protein L-histidine = ADP + protein N-phospho-L-histidine.</text>
        <dbReference type="EC" id="2.7.13.3"/>
    </reaction>
</comment>
<dbReference type="PANTHER" id="PTHR24421:SF61">
    <property type="entry name" value="OXYGEN SENSOR HISTIDINE KINASE NREB"/>
    <property type="match status" value="1"/>
</dbReference>
<protein>
    <recommendedName>
        <fullName evidence="5">Oxygen sensor histidine kinase NreB</fullName>
        <ecNumber evidence="4">2.7.13.3</ecNumber>
    </recommendedName>
    <alternativeName>
        <fullName evidence="15">Nitrogen regulation protein B</fullName>
    </alternativeName>
</protein>
<keyword evidence="6" id="KW-0004">4Fe-4S</keyword>
<dbReference type="SMART" id="SM00065">
    <property type="entry name" value="GAF"/>
    <property type="match status" value="1"/>
</dbReference>
<dbReference type="GO" id="GO:0005737">
    <property type="term" value="C:cytoplasm"/>
    <property type="evidence" value="ECO:0007669"/>
    <property type="project" value="UniProtKB-SubCell"/>
</dbReference>
<dbReference type="PANTHER" id="PTHR24421">
    <property type="entry name" value="NITRATE/NITRITE SENSOR PROTEIN NARX-RELATED"/>
    <property type="match status" value="1"/>
</dbReference>
<dbReference type="InterPro" id="IPR011712">
    <property type="entry name" value="Sig_transdc_His_kin_sub3_dim/P"/>
</dbReference>
<dbReference type="Gene3D" id="3.30.565.10">
    <property type="entry name" value="Histidine kinase-like ATPase, C-terminal domain"/>
    <property type="match status" value="1"/>
</dbReference>
<dbReference type="Gene3D" id="3.30.450.40">
    <property type="match status" value="1"/>
</dbReference>
<dbReference type="GO" id="GO:0016020">
    <property type="term" value="C:membrane"/>
    <property type="evidence" value="ECO:0007669"/>
    <property type="project" value="InterPro"/>
</dbReference>
<evidence type="ECO:0000256" key="9">
    <source>
        <dbReference type="ARBA" id="ARBA00022723"/>
    </source>
</evidence>
<comment type="cofactor">
    <cofactor evidence="2">
        <name>[4Fe-4S] cluster</name>
        <dbReference type="ChEBI" id="CHEBI:49883"/>
    </cofactor>
</comment>
<comment type="subcellular location">
    <subcellularLocation>
        <location evidence="3">Cytoplasm</location>
    </subcellularLocation>
</comment>
<dbReference type="Pfam" id="PF13185">
    <property type="entry name" value="GAF_2"/>
    <property type="match status" value="1"/>
</dbReference>
<dbReference type="InterPro" id="IPR003594">
    <property type="entry name" value="HATPase_dom"/>
</dbReference>